<feature type="domain" description="Get5 C-terminal" evidence="3">
    <location>
        <begin position="184"/>
        <end position="229"/>
    </location>
</feature>
<gene>
    <name evidence="4" type="ORF">QBC35DRAFT_490462</name>
</gene>
<evidence type="ECO:0000259" key="2">
    <source>
        <dbReference type="Pfam" id="PF12754"/>
    </source>
</evidence>
<accession>A0AAN7AIU2</accession>
<proteinExistence type="predicted"/>
<dbReference type="Pfam" id="PF12754">
    <property type="entry name" value="Get5_N"/>
    <property type="match status" value="1"/>
</dbReference>
<evidence type="ECO:0000313" key="4">
    <source>
        <dbReference type="EMBL" id="KAK4190251.1"/>
    </source>
</evidence>
<comment type="caution">
    <text evidence="4">The sequence shown here is derived from an EMBL/GenBank/DDBJ whole genome shotgun (WGS) entry which is preliminary data.</text>
</comment>
<sequence length="230" mass="24633">MATEVAFAKTFLSLLDTKPPKISPDHVEDPKNYHTNPILLPRPRRAFSRPVRSSPSSGSSGVASGSAPGSEPSVTVLARSPRNPPLDIVFKSQSITTTSALDIKHAVAAQTGIPLAKIKVLYNKKPVGDSKTIKDVLAGEVKGEVEFGLMIMGGAASLPAQPPKPEVQEGGDNKMEVDTQPVAAPGQASGKEVLDSEEFWGDLEGFLQQRVRDEKVAREAVEKFRGAWRV</sequence>
<protein>
    <submittedName>
        <fullName evidence="4">Cell-cycle control medial ring component</fullName>
    </submittedName>
</protein>
<dbReference type="Gene3D" id="1.10.286.70">
    <property type="entry name" value="Get5 dimerization domain"/>
    <property type="match status" value="1"/>
</dbReference>
<feature type="compositionally biased region" description="Low complexity" evidence="1">
    <location>
        <begin position="48"/>
        <end position="74"/>
    </location>
</feature>
<evidence type="ECO:0000256" key="1">
    <source>
        <dbReference type="SAM" id="MobiDB-lite"/>
    </source>
</evidence>
<dbReference type="InterPro" id="IPR029071">
    <property type="entry name" value="Ubiquitin-like_domsf"/>
</dbReference>
<name>A0AAN7AIU2_9PEZI</name>
<reference evidence="4" key="2">
    <citation type="submission" date="2023-05" db="EMBL/GenBank/DDBJ databases">
        <authorList>
            <consortium name="Lawrence Berkeley National Laboratory"/>
            <person name="Steindorff A."/>
            <person name="Hensen N."/>
            <person name="Bonometti L."/>
            <person name="Westerberg I."/>
            <person name="Brannstrom I.O."/>
            <person name="Guillou S."/>
            <person name="Cros-Aarteil S."/>
            <person name="Calhoun S."/>
            <person name="Haridas S."/>
            <person name="Kuo A."/>
            <person name="Mondo S."/>
            <person name="Pangilinan J."/>
            <person name="Riley R."/>
            <person name="Labutti K."/>
            <person name="Andreopoulos B."/>
            <person name="Lipzen A."/>
            <person name="Chen C."/>
            <person name="Yanf M."/>
            <person name="Daum C."/>
            <person name="Ng V."/>
            <person name="Clum A."/>
            <person name="Ohm R."/>
            <person name="Martin F."/>
            <person name="Silar P."/>
            <person name="Natvig D."/>
            <person name="Lalanne C."/>
            <person name="Gautier V."/>
            <person name="Ament-Velasquez S.L."/>
            <person name="Kruys A."/>
            <person name="Hutchinson M.I."/>
            <person name="Powell A.J."/>
            <person name="Barry K."/>
            <person name="Miller A.N."/>
            <person name="Grigoriev I.V."/>
            <person name="Debuchy R."/>
            <person name="Gladieux P."/>
            <person name="Thoren M.H."/>
            <person name="Johannesson H."/>
        </authorList>
    </citation>
    <scope>NUCLEOTIDE SEQUENCE</scope>
    <source>
        <strain evidence="4">PSN309</strain>
    </source>
</reference>
<reference evidence="4" key="1">
    <citation type="journal article" date="2023" name="Mol. Phylogenet. Evol.">
        <title>Genome-scale phylogeny and comparative genomics of the fungal order Sordariales.</title>
        <authorList>
            <person name="Hensen N."/>
            <person name="Bonometti L."/>
            <person name="Westerberg I."/>
            <person name="Brannstrom I.O."/>
            <person name="Guillou S."/>
            <person name="Cros-Aarteil S."/>
            <person name="Calhoun S."/>
            <person name="Haridas S."/>
            <person name="Kuo A."/>
            <person name="Mondo S."/>
            <person name="Pangilinan J."/>
            <person name="Riley R."/>
            <person name="LaButti K."/>
            <person name="Andreopoulos B."/>
            <person name="Lipzen A."/>
            <person name="Chen C."/>
            <person name="Yan M."/>
            <person name="Daum C."/>
            <person name="Ng V."/>
            <person name="Clum A."/>
            <person name="Steindorff A."/>
            <person name="Ohm R.A."/>
            <person name="Martin F."/>
            <person name="Silar P."/>
            <person name="Natvig D.O."/>
            <person name="Lalanne C."/>
            <person name="Gautier V."/>
            <person name="Ament-Velasquez S.L."/>
            <person name="Kruys A."/>
            <person name="Hutchinson M.I."/>
            <person name="Powell A.J."/>
            <person name="Barry K."/>
            <person name="Miller A.N."/>
            <person name="Grigoriev I.V."/>
            <person name="Debuchy R."/>
            <person name="Gladieux P."/>
            <person name="Hiltunen Thoren M."/>
            <person name="Johannesson H."/>
        </authorList>
    </citation>
    <scope>NUCLEOTIDE SEQUENCE</scope>
    <source>
        <strain evidence="4">PSN309</strain>
    </source>
</reference>
<dbReference type="AlphaFoldDB" id="A0AAN7AIU2"/>
<dbReference type="SUPFAM" id="SSF54236">
    <property type="entry name" value="Ubiquitin-like"/>
    <property type="match status" value="1"/>
</dbReference>
<dbReference type="InterPro" id="IPR049256">
    <property type="entry name" value="Get5_C"/>
</dbReference>
<dbReference type="InterPro" id="IPR024737">
    <property type="entry name" value="Get5_N"/>
</dbReference>
<evidence type="ECO:0000313" key="5">
    <source>
        <dbReference type="Proteomes" id="UP001302126"/>
    </source>
</evidence>
<keyword evidence="5" id="KW-1185">Reference proteome</keyword>
<dbReference type="CDD" id="cd17039">
    <property type="entry name" value="Ubl_ubiquitin_like"/>
    <property type="match status" value="1"/>
</dbReference>
<dbReference type="Pfam" id="PF17183">
    <property type="entry name" value="Get5_C"/>
    <property type="match status" value="1"/>
</dbReference>
<organism evidence="4 5">
    <name type="scientific">Podospora australis</name>
    <dbReference type="NCBI Taxonomy" id="1536484"/>
    <lineage>
        <taxon>Eukaryota</taxon>
        <taxon>Fungi</taxon>
        <taxon>Dikarya</taxon>
        <taxon>Ascomycota</taxon>
        <taxon>Pezizomycotina</taxon>
        <taxon>Sordariomycetes</taxon>
        <taxon>Sordariomycetidae</taxon>
        <taxon>Sordariales</taxon>
        <taxon>Podosporaceae</taxon>
        <taxon>Podospora</taxon>
    </lineage>
</organism>
<evidence type="ECO:0000259" key="3">
    <source>
        <dbReference type="Pfam" id="PF17183"/>
    </source>
</evidence>
<dbReference type="EMBL" id="MU864367">
    <property type="protein sequence ID" value="KAK4190251.1"/>
    <property type="molecule type" value="Genomic_DNA"/>
</dbReference>
<feature type="compositionally biased region" description="Basic and acidic residues" evidence="1">
    <location>
        <begin position="23"/>
        <end position="32"/>
    </location>
</feature>
<dbReference type="Proteomes" id="UP001302126">
    <property type="component" value="Unassembled WGS sequence"/>
</dbReference>
<feature type="region of interest" description="Disordered" evidence="1">
    <location>
        <begin position="16"/>
        <end position="82"/>
    </location>
</feature>
<feature type="domain" description="Get5 N-terminal" evidence="2">
    <location>
        <begin position="7"/>
        <end position="154"/>
    </location>
</feature>